<dbReference type="Proteomes" id="UP001515641">
    <property type="component" value="Unassembled WGS sequence"/>
</dbReference>
<dbReference type="RefSeq" id="WP_240937596.1">
    <property type="nucleotide sequence ID" value="NZ_JAAOMA010000097.1"/>
</dbReference>
<gene>
    <name evidence="2" type="ORF">HA052_26795</name>
</gene>
<feature type="non-terminal residue" evidence="2">
    <location>
        <position position="415"/>
    </location>
</feature>
<organism evidence="2 3">
    <name type="scientific">Chromobacterium fluminis</name>
    <dbReference type="NCBI Taxonomy" id="3044269"/>
    <lineage>
        <taxon>Bacteria</taxon>
        <taxon>Pseudomonadati</taxon>
        <taxon>Pseudomonadota</taxon>
        <taxon>Betaproteobacteria</taxon>
        <taxon>Neisseriales</taxon>
        <taxon>Chromobacteriaceae</taxon>
        <taxon>Chromobacterium</taxon>
    </lineage>
</organism>
<reference evidence="2 3" key="1">
    <citation type="submission" date="2020-03" db="EMBL/GenBank/DDBJ databases">
        <title>Draft genome sequence of environmentally isolated cultures.</title>
        <authorList>
            <person name="Wilson H.S."/>
            <person name="De Leon M.E."/>
        </authorList>
    </citation>
    <scope>NUCLEOTIDE SEQUENCE [LARGE SCALE GENOMIC DNA]</scope>
    <source>
        <strain evidence="2 3">HSC-31F16</strain>
    </source>
</reference>
<keyword evidence="3" id="KW-1185">Reference proteome</keyword>
<dbReference type="Pfam" id="PF00668">
    <property type="entry name" value="Condensation"/>
    <property type="match status" value="1"/>
</dbReference>
<evidence type="ECO:0000313" key="2">
    <source>
        <dbReference type="EMBL" id="NHR08800.1"/>
    </source>
</evidence>
<dbReference type="Gene3D" id="3.30.559.10">
    <property type="entry name" value="Chloramphenicol acetyltransferase-like domain"/>
    <property type="match status" value="1"/>
</dbReference>
<name>A0ABX0LAV8_9NEIS</name>
<dbReference type="SUPFAM" id="SSF52777">
    <property type="entry name" value="CoA-dependent acyltransferases"/>
    <property type="match status" value="2"/>
</dbReference>
<dbReference type="InterPro" id="IPR023213">
    <property type="entry name" value="CAT-like_dom_sf"/>
</dbReference>
<proteinExistence type="predicted"/>
<dbReference type="PANTHER" id="PTHR45527:SF1">
    <property type="entry name" value="FATTY ACID SYNTHASE"/>
    <property type="match status" value="1"/>
</dbReference>
<feature type="domain" description="Condensation" evidence="1">
    <location>
        <begin position="6"/>
        <end position="414"/>
    </location>
</feature>
<sequence length="415" mass="45861">MSKIAEILPLSPLQQGLLFHALYDEREADAYHVRNRFELRGVLDAGRLKRAAEALLQRHPNLRAAFVYKGLAQPRQVVPREFELDWREEDLSGRDAAALDALLEADLRRRFDPGKPPLLRFILVKLDAERHQLLWSFHHLLFDGWSMPILIDELFALYRQGESAALPPAAPYRDYLAWLQQQDKAAAARAWAASLEALDEPAKLASAAAGERQLILSRQTETAPLQARARQLGVTLNTLLQATWAILLARLSAADDVVFGVTVSGRPPELPGVERMVGLLINTVPLRLRLQPEETLAALLQRLQTQQAALIEHQHLSLAEIQQAAGRTDLFDTLLVFESYPALPGAADGEVADGLALIPLGGDGADTSHYPLSLCAVPGPALELRFGYRPDLFSADAVDGIARQLLELLRLIAEQ</sequence>
<dbReference type="InterPro" id="IPR001242">
    <property type="entry name" value="Condensation_dom"/>
</dbReference>
<dbReference type="EMBL" id="JAAOMA010000097">
    <property type="protein sequence ID" value="NHR08800.1"/>
    <property type="molecule type" value="Genomic_DNA"/>
</dbReference>
<comment type="caution">
    <text evidence="2">The sequence shown here is derived from an EMBL/GenBank/DDBJ whole genome shotgun (WGS) entry which is preliminary data.</text>
</comment>
<dbReference type="CDD" id="cd19543">
    <property type="entry name" value="DCL_NRPS"/>
    <property type="match status" value="1"/>
</dbReference>
<protein>
    <submittedName>
        <fullName evidence="2">Non-ribosomal peptide synthetase</fullName>
    </submittedName>
</protein>
<evidence type="ECO:0000313" key="3">
    <source>
        <dbReference type="Proteomes" id="UP001515641"/>
    </source>
</evidence>
<accession>A0ABX0LAV8</accession>
<dbReference type="Gene3D" id="3.30.559.30">
    <property type="entry name" value="Nonribosomal peptide synthetase, condensation domain"/>
    <property type="match status" value="1"/>
</dbReference>
<evidence type="ECO:0000259" key="1">
    <source>
        <dbReference type="Pfam" id="PF00668"/>
    </source>
</evidence>
<dbReference type="PANTHER" id="PTHR45527">
    <property type="entry name" value="NONRIBOSOMAL PEPTIDE SYNTHETASE"/>
    <property type="match status" value="1"/>
</dbReference>